<gene>
    <name evidence="2" type="ORF">ACFQBT_02255</name>
</gene>
<keyword evidence="1" id="KW-1133">Transmembrane helix</keyword>
<keyword evidence="1" id="KW-0472">Membrane</keyword>
<evidence type="ECO:0000313" key="3">
    <source>
        <dbReference type="Proteomes" id="UP001596356"/>
    </source>
</evidence>
<feature type="transmembrane region" description="Helical" evidence="1">
    <location>
        <begin position="12"/>
        <end position="31"/>
    </location>
</feature>
<accession>A0ABW2APR6</accession>
<dbReference type="RefSeq" id="WP_377820202.1">
    <property type="nucleotide sequence ID" value="NZ_JBHSWJ010000002.1"/>
</dbReference>
<feature type="transmembrane region" description="Helical" evidence="1">
    <location>
        <begin position="69"/>
        <end position="92"/>
    </location>
</feature>
<dbReference type="Proteomes" id="UP001596356">
    <property type="component" value="Unassembled WGS sequence"/>
</dbReference>
<evidence type="ECO:0008006" key="4">
    <source>
        <dbReference type="Google" id="ProtNLM"/>
    </source>
</evidence>
<keyword evidence="1" id="KW-0812">Transmembrane</keyword>
<proteinExistence type="predicted"/>
<sequence>MSPAPRWLRRTLGVAFAAMTLLALTACFLWFEDFGLVILRSAARPVPLTVLAAALLVGWLIALGAHWRIGGYVLGAVCSIALVVATPLYLLVTSGTGMPDRRLLSPDSSTVLIVENDAAMIDPIWPVRLEQTSGLTAKYWDIGCINGDYLEYTGAQWMSDSLIEFTISGERVPLQVGPDGPTGTTDPRLRSC</sequence>
<dbReference type="PROSITE" id="PS51257">
    <property type="entry name" value="PROKAR_LIPOPROTEIN"/>
    <property type="match status" value="1"/>
</dbReference>
<protein>
    <recommendedName>
        <fullName evidence="4">DUF1109 domain-containing protein</fullName>
    </recommendedName>
</protein>
<organism evidence="2 3">
    <name type="scientific">Branchiibius cervicis</name>
    <dbReference type="NCBI Taxonomy" id="908252"/>
    <lineage>
        <taxon>Bacteria</taxon>
        <taxon>Bacillati</taxon>
        <taxon>Actinomycetota</taxon>
        <taxon>Actinomycetes</taxon>
        <taxon>Micrococcales</taxon>
        <taxon>Dermacoccaceae</taxon>
        <taxon>Branchiibius</taxon>
    </lineage>
</organism>
<feature type="transmembrane region" description="Helical" evidence="1">
    <location>
        <begin position="43"/>
        <end position="63"/>
    </location>
</feature>
<name>A0ABW2APR6_9MICO</name>
<dbReference type="EMBL" id="JBHSWJ010000002">
    <property type="protein sequence ID" value="MFC6712733.1"/>
    <property type="molecule type" value="Genomic_DNA"/>
</dbReference>
<evidence type="ECO:0000256" key="1">
    <source>
        <dbReference type="SAM" id="Phobius"/>
    </source>
</evidence>
<comment type="caution">
    <text evidence="2">The sequence shown here is derived from an EMBL/GenBank/DDBJ whole genome shotgun (WGS) entry which is preliminary data.</text>
</comment>
<evidence type="ECO:0000313" key="2">
    <source>
        <dbReference type="EMBL" id="MFC6712733.1"/>
    </source>
</evidence>
<reference evidence="3" key="1">
    <citation type="journal article" date="2019" name="Int. J. Syst. Evol. Microbiol.">
        <title>The Global Catalogue of Microorganisms (GCM) 10K type strain sequencing project: providing services to taxonomists for standard genome sequencing and annotation.</title>
        <authorList>
            <consortium name="The Broad Institute Genomics Platform"/>
            <consortium name="The Broad Institute Genome Sequencing Center for Infectious Disease"/>
            <person name="Wu L."/>
            <person name="Ma J."/>
        </authorList>
    </citation>
    <scope>NUCLEOTIDE SEQUENCE [LARGE SCALE GENOMIC DNA]</scope>
    <source>
        <strain evidence="3">NBRC 106593</strain>
    </source>
</reference>
<keyword evidence="3" id="KW-1185">Reference proteome</keyword>